<proteinExistence type="predicted"/>
<reference evidence="1" key="1">
    <citation type="submission" date="2022-08" db="UniProtKB">
        <authorList>
            <consortium name="EnsemblMetazoa"/>
        </authorList>
    </citation>
    <scope>IDENTIFICATION</scope>
    <source>
        <strain evidence="1">05x7-T-G4-1.051#20</strain>
    </source>
</reference>
<dbReference type="AlphaFoldDB" id="A0A8W8K440"/>
<evidence type="ECO:0000313" key="1">
    <source>
        <dbReference type="EnsemblMetazoa" id="G22347.1:cds"/>
    </source>
</evidence>
<organism evidence="1 2">
    <name type="scientific">Magallana gigas</name>
    <name type="common">Pacific oyster</name>
    <name type="synonym">Crassostrea gigas</name>
    <dbReference type="NCBI Taxonomy" id="29159"/>
    <lineage>
        <taxon>Eukaryota</taxon>
        <taxon>Metazoa</taxon>
        <taxon>Spiralia</taxon>
        <taxon>Lophotrochozoa</taxon>
        <taxon>Mollusca</taxon>
        <taxon>Bivalvia</taxon>
        <taxon>Autobranchia</taxon>
        <taxon>Pteriomorphia</taxon>
        <taxon>Ostreida</taxon>
        <taxon>Ostreoidea</taxon>
        <taxon>Ostreidae</taxon>
        <taxon>Magallana</taxon>
    </lineage>
</organism>
<name>A0A8W8K440_MAGGI</name>
<dbReference type="EnsemblMetazoa" id="G22347.1">
    <property type="protein sequence ID" value="G22347.1:cds"/>
    <property type="gene ID" value="G22347"/>
</dbReference>
<dbReference type="Proteomes" id="UP000005408">
    <property type="component" value="Unassembled WGS sequence"/>
</dbReference>
<keyword evidence="2" id="KW-1185">Reference proteome</keyword>
<accession>A0A8W8K440</accession>
<protein>
    <submittedName>
        <fullName evidence="1">Uncharacterized protein</fullName>
    </submittedName>
</protein>
<evidence type="ECO:0000313" key="2">
    <source>
        <dbReference type="Proteomes" id="UP000005408"/>
    </source>
</evidence>
<sequence length="132" mass="15270">MIGHNLIKPPSSITRQALTWNPQGKRKRRRPRNSRKRDAEAELQALDMTWNNAARAARGHRYWEAGILGVAHLGFCTSQKLVQSRFSQFLSYVQNSLFQDFTETKVSDKTTVIKTYRVLWRCLDSKHEPLGV</sequence>